<evidence type="ECO:0000313" key="2">
    <source>
        <dbReference type="Proteomes" id="UP000695022"/>
    </source>
</evidence>
<dbReference type="Proteomes" id="UP000695022">
    <property type="component" value="Unplaced"/>
</dbReference>
<dbReference type="Pfam" id="PF13450">
    <property type="entry name" value="NAD_binding_8"/>
    <property type="match status" value="1"/>
</dbReference>
<dbReference type="SUPFAM" id="SSF51905">
    <property type="entry name" value="FAD/NAD(P)-binding domain"/>
    <property type="match status" value="1"/>
</dbReference>
<accession>A0ABM1E8Q1</accession>
<dbReference type="InterPro" id="IPR040174">
    <property type="entry name" value="RNLS"/>
</dbReference>
<dbReference type="PANTHER" id="PTHR23357:SF1">
    <property type="entry name" value="RENALASE"/>
    <property type="match status" value="1"/>
</dbReference>
<proteinExistence type="predicted"/>
<dbReference type="Gene3D" id="3.50.50.60">
    <property type="entry name" value="FAD/NAD(P)-binding domain"/>
    <property type="match status" value="1"/>
</dbReference>
<reference evidence="3" key="1">
    <citation type="submission" date="2025-08" db="UniProtKB">
        <authorList>
            <consortium name="RefSeq"/>
        </authorList>
    </citation>
    <scope>IDENTIFICATION</scope>
</reference>
<dbReference type="InterPro" id="IPR036188">
    <property type="entry name" value="FAD/NAD-bd_sf"/>
</dbReference>
<evidence type="ECO:0000313" key="3">
    <source>
        <dbReference type="RefSeq" id="XP_014668572.1"/>
    </source>
</evidence>
<dbReference type="GeneID" id="106809857"/>
<keyword evidence="2" id="KW-1185">Reference proteome</keyword>
<name>A0ABM1E8Q1_PRICU</name>
<dbReference type="PANTHER" id="PTHR23357">
    <property type="entry name" value="RENALASE"/>
    <property type="match status" value="1"/>
</dbReference>
<dbReference type="Gene3D" id="3.90.660.10">
    <property type="match status" value="1"/>
</dbReference>
<feature type="domain" description="Amine oxidase" evidence="1">
    <location>
        <begin position="116"/>
        <end position="318"/>
    </location>
</feature>
<dbReference type="Pfam" id="PF01593">
    <property type="entry name" value="Amino_oxidase"/>
    <property type="match status" value="1"/>
</dbReference>
<evidence type="ECO:0000259" key="1">
    <source>
        <dbReference type="Pfam" id="PF01593"/>
    </source>
</evidence>
<dbReference type="InterPro" id="IPR002937">
    <property type="entry name" value="Amino_oxidase"/>
</dbReference>
<organism evidence="2 3">
    <name type="scientific">Priapulus caudatus</name>
    <name type="common">Priapulid worm</name>
    <dbReference type="NCBI Taxonomy" id="37621"/>
    <lineage>
        <taxon>Eukaryota</taxon>
        <taxon>Metazoa</taxon>
        <taxon>Ecdysozoa</taxon>
        <taxon>Scalidophora</taxon>
        <taxon>Priapulida</taxon>
        <taxon>Priapulimorpha</taxon>
        <taxon>Priapulimorphida</taxon>
        <taxon>Priapulidae</taxon>
        <taxon>Priapulus</taxon>
    </lineage>
</organism>
<dbReference type="RefSeq" id="XP_014668572.1">
    <property type="nucleotide sequence ID" value="XM_014813086.1"/>
</dbReference>
<gene>
    <name evidence="3" type="primary">LOC106809857</name>
</gene>
<protein>
    <submittedName>
        <fullName evidence="3">Renalase-like isoform X1</fullName>
    </submittedName>
</protein>
<sequence length="376" mass="40705">MPFLHKTKRDKKCMAAMSSNKCRILVVGCGITGAVTSSLLEQKLGGCSVITAWEKAKGIGGRMSTSRSPANSSCIADVGAQYISPSSKYWKDHKRYIDELSSSGILEPLQATIEGDRSSRDDVSQHWVASLGIGSMVKYFFKKADAQVFTGCELSSLQLEGNAWQATTKDGANETFNAVVLTMPVPQILAVEGISKFVSEDQDRQLRAVQYSSRYALALFYDAKVTLDIPWAAKYFYDTPCIRFVSVDNVKRQAHSSIAPSIVVHTSVPFTMEHVDLSLSEVEPLIMSSLSELLPNLPTPASTKCHRWRYSQVHHGVEGSPGCFVLCEDPPLLAGGDAFVHSNLDGCIESARSISDALAAVMNAPGAPSCGADNKL</sequence>